<reference evidence="2 3" key="1">
    <citation type="journal article" date="2018" name="Nat. Genet.">
        <title>The Rosa genome provides new insights in the design of modern roses.</title>
        <authorList>
            <person name="Bendahmane M."/>
        </authorList>
    </citation>
    <scope>NUCLEOTIDE SEQUENCE [LARGE SCALE GENOMIC DNA]</scope>
    <source>
        <strain evidence="3">cv. Old Blush</strain>
    </source>
</reference>
<evidence type="ECO:0000313" key="2">
    <source>
        <dbReference type="EMBL" id="PRQ18597.1"/>
    </source>
</evidence>
<feature type="transmembrane region" description="Helical" evidence="1">
    <location>
        <begin position="65"/>
        <end position="87"/>
    </location>
</feature>
<keyword evidence="1" id="KW-0472">Membrane</keyword>
<accession>A0A2P6P9L6</accession>
<dbReference type="AlphaFoldDB" id="A0A2P6P9L6"/>
<protein>
    <submittedName>
        <fullName evidence="2">Uncharacterized protein</fullName>
    </submittedName>
</protein>
<proteinExistence type="predicted"/>
<evidence type="ECO:0000313" key="3">
    <source>
        <dbReference type="Proteomes" id="UP000238479"/>
    </source>
</evidence>
<keyword evidence="3" id="KW-1185">Reference proteome</keyword>
<evidence type="ECO:0000256" key="1">
    <source>
        <dbReference type="SAM" id="Phobius"/>
    </source>
</evidence>
<dbReference type="Gramene" id="PRQ18597">
    <property type="protein sequence ID" value="PRQ18597"/>
    <property type="gene ID" value="RchiOBHm_Chr7g0207811"/>
</dbReference>
<keyword evidence="1" id="KW-0812">Transmembrane</keyword>
<gene>
    <name evidence="2" type="ORF">RchiOBHm_Chr7g0207811</name>
</gene>
<sequence>MGDLHVHRSRSEEYAWASSDGSPGRAATAVFVLYGSVNYLCCWVFRIAGDMVRWWWVSRLGQALFSWLMHVVAAWLRTASIAGMMAWRAGSW</sequence>
<keyword evidence="1" id="KW-1133">Transmembrane helix</keyword>
<dbReference type="Proteomes" id="UP000238479">
    <property type="component" value="Chromosome 7"/>
</dbReference>
<comment type="caution">
    <text evidence="2">The sequence shown here is derived from an EMBL/GenBank/DDBJ whole genome shotgun (WGS) entry which is preliminary data.</text>
</comment>
<name>A0A2P6P9L6_ROSCH</name>
<organism evidence="2 3">
    <name type="scientific">Rosa chinensis</name>
    <name type="common">China rose</name>
    <dbReference type="NCBI Taxonomy" id="74649"/>
    <lineage>
        <taxon>Eukaryota</taxon>
        <taxon>Viridiplantae</taxon>
        <taxon>Streptophyta</taxon>
        <taxon>Embryophyta</taxon>
        <taxon>Tracheophyta</taxon>
        <taxon>Spermatophyta</taxon>
        <taxon>Magnoliopsida</taxon>
        <taxon>eudicotyledons</taxon>
        <taxon>Gunneridae</taxon>
        <taxon>Pentapetalae</taxon>
        <taxon>rosids</taxon>
        <taxon>fabids</taxon>
        <taxon>Rosales</taxon>
        <taxon>Rosaceae</taxon>
        <taxon>Rosoideae</taxon>
        <taxon>Rosoideae incertae sedis</taxon>
        <taxon>Rosa</taxon>
    </lineage>
</organism>
<feature type="transmembrane region" description="Helical" evidence="1">
    <location>
        <begin position="26"/>
        <end position="45"/>
    </location>
</feature>
<dbReference type="EMBL" id="PDCK01000045">
    <property type="protein sequence ID" value="PRQ18597.1"/>
    <property type="molecule type" value="Genomic_DNA"/>
</dbReference>